<dbReference type="PANTHER" id="PTHR30034:SF6">
    <property type="entry name" value="YOP PROTEINS TRANSLOCATION PROTEIN Q"/>
    <property type="match status" value="1"/>
</dbReference>
<sequence>MSEAAENPELMRKLIVERLVGATGDPRKVCDAARAVAMRALPNLIDVFRDKLSMPMAIDVASVDIVRLAEVKPERDSFDVLVVVPAYTSRDALTMRLDPQALSLLVSSFFGGDPDIPPPPIKRAPSKIERDVASMVFEAFAHAMNGEGVRALGLKYSAATVLSGETDFKRFVVRDGPGVKITFTLGAGETTGELTAFFPQRVLMETRVQAQPGAGSAEAKAWRSRFNEEVMRSKVELKATVPLMKVPLGELAQLQVGQVLELDENARSETRLSARDRTVFLCEFGKLGQHYTVRVRRPFDARQEVIDGLLAG</sequence>
<comment type="subcellular location">
    <subcellularLocation>
        <location evidence="1">Bacterial flagellum basal body</location>
    </subcellularLocation>
    <subcellularLocation>
        <location evidence="2">Cell membrane</location>
        <topology evidence="2">Peripheral membrane protein</topology>
    </subcellularLocation>
</comment>
<dbReference type="GO" id="GO:0071978">
    <property type="term" value="P:bacterial-type flagellum-dependent swarming motility"/>
    <property type="evidence" value="ECO:0007669"/>
    <property type="project" value="TreeGrafter"/>
</dbReference>
<evidence type="ECO:0000256" key="10">
    <source>
        <dbReference type="ARBA" id="ARBA00025044"/>
    </source>
</evidence>
<reference evidence="12 13" key="1">
    <citation type="submission" date="2014-05" db="EMBL/GenBank/DDBJ databases">
        <title>Draft Genome Sequence of Nitratireductor basaltis Strain UMTGB225, A Marine Bacterium Isolated from Green Barrel Tunicate.</title>
        <authorList>
            <person name="Gan H.Y."/>
        </authorList>
    </citation>
    <scope>NUCLEOTIDE SEQUENCE [LARGE SCALE GENOMIC DNA]</scope>
    <source>
        <strain evidence="12 13">UMTGB225</strain>
    </source>
</reference>
<name>A0A084U8B7_9HYPH</name>
<keyword evidence="6" id="KW-0145">Chemotaxis</keyword>
<dbReference type="InterPro" id="IPR001543">
    <property type="entry name" value="FliN-like_C"/>
</dbReference>
<comment type="function">
    <text evidence="10">FliM is one of three proteins (FliG, FliN, FliM) that forms the rotor-mounted switch complex (C ring), located at the base of the basal body. This complex interacts with the CheY and CheZ chemotaxis proteins, in addition to contacting components of the motor that determine the direction of flagellar rotation.</text>
</comment>
<evidence type="ECO:0000256" key="7">
    <source>
        <dbReference type="ARBA" id="ARBA00022779"/>
    </source>
</evidence>
<dbReference type="GO" id="GO:0050918">
    <property type="term" value="P:positive chemotaxis"/>
    <property type="evidence" value="ECO:0007669"/>
    <property type="project" value="TreeGrafter"/>
</dbReference>
<keyword evidence="8" id="KW-0472">Membrane</keyword>
<evidence type="ECO:0000256" key="1">
    <source>
        <dbReference type="ARBA" id="ARBA00004117"/>
    </source>
</evidence>
<evidence type="ECO:0000259" key="11">
    <source>
        <dbReference type="Pfam" id="PF01052"/>
    </source>
</evidence>
<protein>
    <recommendedName>
        <fullName evidence="4">Flagellar motor switch protein FliM</fullName>
    </recommendedName>
</protein>
<dbReference type="eggNOG" id="COG1868">
    <property type="taxonomic scope" value="Bacteria"/>
</dbReference>
<organism evidence="12 13">
    <name type="scientific">Nitratireductor basaltis</name>
    <dbReference type="NCBI Taxonomy" id="472175"/>
    <lineage>
        <taxon>Bacteria</taxon>
        <taxon>Pseudomonadati</taxon>
        <taxon>Pseudomonadota</taxon>
        <taxon>Alphaproteobacteria</taxon>
        <taxon>Hyphomicrobiales</taxon>
        <taxon>Phyllobacteriaceae</taxon>
        <taxon>Nitratireductor</taxon>
    </lineage>
</organism>
<dbReference type="Proteomes" id="UP000053675">
    <property type="component" value="Unassembled WGS sequence"/>
</dbReference>
<evidence type="ECO:0000256" key="3">
    <source>
        <dbReference type="ARBA" id="ARBA00011049"/>
    </source>
</evidence>
<evidence type="ECO:0000313" key="12">
    <source>
        <dbReference type="EMBL" id="KFB09203.1"/>
    </source>
</evidence>
<dbReference type="RefSeq" id="WP_036478892.1">
    <property type="nucleotide sequence ID" value="NZ_JMQM01000001.1"/>
</dbReference>
<dbReference type="Gene3D" id="2.30.330.10">
    <property type="entry name" value="SpoA-like"/>
    <property type="match status" value="1"/>
</dbReference>
<dbReference type="AlphaFoldDB" id="A0A084U8B7"/>
<feature type="domain" description="Flagellar motor switch protein FliN-like C-terminal" evidence="11">
    <location>
        <begin position="228"/>
        <end position="298"/>
    </location>
</feature>
<keyword evidence="5" id="KW-1003">Cell membrane</keyword>
<dbReference type="SUPFAM" id="SSF101801">
    <property type="entry name" value="Surface presentation of antigens (SPOA)"/>
    <property type="match status" value="1"/>
</dbReference>
<evidence type="ECO:0000256" key="2">
    <source>
        <dbReference type="ARBA" id="ARBA00004202"/>
    </source>
</evidence>
<keyword evidence="13" id="KW-1185">Reference proteome</keyword>
<proteinExistence type="inferred from homology"/>
<dbReference type="InterPro" id="IPR028976">
    <property type="entry name" value="CheC-like_sf"/>
</dbReference>
<dbReference type="Pfam" id="PF01052">
    <property type="entry name" value="FliMN_C"/>
    <property type="match status" value="1"/>
</dbReference>
<dbReference type="EMBL" id="JMQM01000001">
    <property type="protein sequence ID" value="KFB09203.1"/>
    <property type="molecule type" value="Genomic_DNA"/>
</dbReference>
<dbReference type="PATRIC" id="fig|472175.3.peg.225"/>
<comment type="similarity">
    <text evidence="3">Belongs to the FliM family.</text>
</comment>
<dbReference type="OrthoDB" id="8273530at2"/>
<comment type="caution">
    <text evidence="12">The sequence shown here is derived from an EMBL/GenBank/DDBJ whole genome shotgun (WGS) entry which is preliminary data.</text>
</comment>
<evidence type="ECO:0000256" key="6">
    <source>
        <dbReference type="ARBA" id="ARBA00022500"/>
    </source>
</evidence>
<evidence type="ECO:0000256" key="8">
    <source>
        <dbReference type="ARBA" id="ARBA00023136"/>
    </source>
</evidence>
<dbReference type="GO" id="GO:0009425">
    <property type="term" value="C:bacterial-type flagellum basal body"/>
    <property type="evidence" value="ECO:0007669"/>
    <property type="project" value="UniProtKB-SubCell"/>
</dbReference>
<dbReference type="GO" id="GO:0005886">
    <property type="term" value="C:plasma membrane"/>
    <property type="evidence" value="ECO:0007669"/>
    <property type="project" value="UniProtKB-SubCell"/>
</dbReference>
<evidence type="ECO:0000256" key="9">
    <source>
        <dbReference type="ARBA" id="ARBA00023143"/>
    </source>
</evidence>
<keyword evidence="9" id="KW-0975">Bacterial flagellum</keyword>
<dbReference type="PANTHER" id="PTHR30034">
    <property type="entry name" value="FLAGELLAR MOTOR SWITCH PROTEIN FLIM"/>
    <property type="match status" value="1"/>
</dbReference>
<evidence type="ECO:0000256" key="5">
    <source>
        <dbReference type="ARBA" id="ARBA00022475"/>
    </source>
</evidence>
<evidence type="ECO:0000313" key="13">
    <source>
        <dbReference type="Proteomes" id="UP000053675"/>
    </source>
</evidence>
<gene>
    <name evidence="12" type="ORF">EL18_00218</name>
</gene>
<evidence type="ECO:0000256" key="4">
    <source>
        <dbReference type="ARBA" id="ARBA00021898"/>
    </source>
</evidence>
<accession>A0A084U8B7</accession>
<dbReference type="Gene3D" id="3.40.1550.10">
    <property type="entry name" value="CheC-like"/>
    <property type="match status" value="1"/>
</dbReference>
<dbReference type="InterPro" id="IPR036429">
    <property type="entry name" value="SpoA-like_sf"/>
</dbReference>
<dbReference type="STRING" id="472175.EL18_00218"/>
<keyword evidence="7" id="KW-0283">Flagellar rotation</keyword>